<dbReference type="Proteomes" id="UP000639772">
    <property type="component" value="Unassembled WGS sequence"/>
</dbReference>
<evidence type="ECO:0000313" key="2">
    <source>
        <dbReference type="EMBL" id="KAG0449383.1"/>
    </source>
</evidence>
<dbReference type="PANTHER" id="PTHR34539">
    <property type="entry name" value="T6J4.11 PROTEIN"/>
    <property type="match status" value="1"/>
</dbReference>
<name>A0A835PBC5_VANPL</name>
<feature type="compositionally biased region" description="Basic and acidic residues" evidence="1">
    <location>
        <begin position="1"/>
        <end position="14"/>
    </location>
</feature>
<evidence type="ECO:0000256" key="1">
    <source>
        <dbReference type="SAM" id="MobiDB-lite"/>
    </source>
</evidence>
<dbReference type="PANTHER" id="PTHR34539:SF19">
    <property type="entry name" value="T6J4.11 PROTEIN"/>
    <property type="match status" value="1"/>
</dbReference>
<sequence length="176" mass="18818">MEHVSGDKREREVSDELPDESPEAKRLREHLLLDILAEEADDGGDENLASVMKSLEAEIGFPSPGELSDPLISCDVTDLGYLLGASDDELGLPPSGVPSSGGDISPGDTDEWVIGQILEPAGEWTESFVGLESAGCFYAGENGIVVDGEWLDYSDEFYAAAEFAGLPWQQESLPAV</sequence>
<protein>
    <submittedName>
        <fullName evidence="2">Uncharacterized protein</fullName>
    </submittedName>
</protein>
<reference evidence="2 3" key="1">
    <citation type="journal article" date="2020" name="Nat. Food">
        <title>A phased Vanilla planifolia genome enables genetic improvement of flavour and production.</title>
        <authorList>
            <person name="Hasing T."/>
            <person name="Tang H."/>
            <person name="Brym M."/>
            <person name="Khazi F."/>
            <person name="Huang T."/>
            <person name="Chambers A.H."/>
        </authorList>
    </citation>
    <scope>NUCLEOTIDE SEQUENCE [LARGE SCALE GENOMIC DNA]</scope>
    <source>
        <tissue evidence="2">Leaf</tissue>
    </source>
</reference>
<dbReference type="EMBL" id="JADCNM010000189">
    <property type="protein sequence ID" value="KAG0449383.1"/>
    <property type="molecule type" value="Genomic_DNA"/>
</dbReference>
<accession>A0A835PBC5</accession>
<organism evidence="2 3">
    <name type="scientific">Vanilla planifolia</name>
    <name type="common">Vanilla</name>
    <dbReference type="NCBI Taxonomy" id="51239"/>
    <lineage>
        <taxon>Eukaryota</taxon>
        <taxon>Viridiplantae</taxon>
        <taxon>Streptophyta</taxon>
        <taxon>Embryophyta</taxon>
        <taxon>Tracheophyta</taxon>
        <taxon>Spermatophyta</taxon>
        <taxon>Magnoliopsida</taxon>
        <taxon>Liliopsida</taxon>
        <taxon>Asparagales</taxon>
        <taxon>Orchidaceae</taxon>
        <taxon>Vanilloideae</taxon>
        <taxon>Vanilleae</taxon>
        <taxon>Vanilla</taxon>
    </lineage>
</organism>
<dbReference type="AlphaFoldDB" id="A0A835PBC5"/>
<gene>
    <name evidence="2" type="ORF">HPP92_027336</name>
</gene>
<feature type="region of interest" description="Disordered" evidence="1">
    <location>
        <begin position="1"/>
        <end position="25"/>
    </location>
</feature>
<evidence type="ECO:0000313" key="3">
    <source>
        <dbReference type="Proteomes" id="UP000639772"/>
    </source>
</evidence>
<proteinExistence type="predicted"/>
<comment type="caution">
    <text evidence="2">The sequence shown here is derived from an EMBL/GenBank/DDBJ whole genome shotgun (WGS) entry which is preliminary data.</text>
</comment>
<dbReference type="OrthoDB" id="785381at2759"/>